<protein>
    <submittedName>
        <fullName evidence="2">Uncharacterized protein</fullName>
    </submittedName>
</protein>
<accession>A0A6G7VAC0</accession>
<evidence type="ECO:0000256" key="1">
    <source>
        <dbReference type="SAM" id="Phobius"/>
    </source>
</evidence>
<dbReference type="KEGG" id="cjap:GWK36_01695"/>
<evidence type="ECO:0000313" key="3">
    <source>
        <dbReference type="Proteomes" id="UP000502699"/>
    </source>
</evidence>
<sequence length="107" mass="12440">MTPTHHLSRTLYAESGLIWLMAFWLLLLGASLVWNLSQAEHQRKALAYQSARSFYDLIVLMRRWNAEHGGVYVPVTPKMPPNPYLEYPMRDIRVSDQLTLTKVTRPI</sequence>
<dbReference type="EMBL" id="CP048029">
    <property type="protein sequence ID" value="QIK36924.1"/>
    <property type="molecule type" value="Genomic_DNA"/>
</dbReference>
<gene>
    <name evidence="2" type="ORF">GWK36_01695</name>
</gene>
<organism evidence="2 3">
    <name type="scientific">Caldichromatium japonicum</name>
    <dbReference type="NCBI Taxonomy" id="2699430"/>
    <lineage>
        <taxon>Bacteria</taxon>
        <taxon>Pseudomonadati</taxon>
        <taxon>Pseudomonadota</taxon>
        <taxon>Gammaproteobacteria</taxon>
        <taxon>Chromatiales</taxon>
        <taxon>Chromatiaceae</taxon>
        <taxon>Caldichromatium</taxon>
    </lineage>
</organism>
<keyword evidence="1" id="KW-0472">Membrane</keyword>
<feature type="transmembrane region" description="Helical" evidence="1">
    <location>
        <begin position="16"/>
        <end position="36"/>
    </location>
</feature>
<evidence type="ECO:0000313" key="2">
    <source>
        <dbReference type="EMBL" id="QIK36924.1"/>
    </source>
</evidence>
<name>A0A6G7VAC0_9GAMM</name>
<keyword evidence="1" id="KW-1133">Transmembrane helix</keyword>
<dbReference type="Proteomes" id="UP000502699">
    <property type="component" value="Chromosome"/>
</dbReference>
<keyword evidence="3" id="KW-1185">Reference proteome</keyword>
<reference evidence="3" key="1">
    <citation type="submission" date="2020-01" db="EMBL/GenBank/DDBJ databases">
        <title>Caldichromatium gen. nov., sp. nov., a thermophilic purple sulfur bacterium member of the family Chromatiaceae isolated from Nakabusa hot spring, Japan.</title>
        <authorList>
            <person name="Saini M.K."/>
            <person name="Hanada S."/>
            <person name="Tank M."/>
        </authorList>
    </citation>
    <scope>NUCLEOTIDE SEQUENCE [LARGE SCALE GENOMIC DNA]</scope>
    <source>
        <strain evidence="3">No.7</strain>
    </source>
</reference>
<keyword evidence="1" id="KW-0812">Transmembrane</keyword>
<proteinExistence type="predicted"/>
<dbReference type="AlphaFoldDB" id="A0A6G7VAC0"/>
<dbReference type="RefSeq" id="WP_166269531.1">
    <property type="nucleotide sequence ID" value="NZ_CP048029.1"/>
</dbReference>